<keyword evidence="1" id="KW-0805">Transcription regulation</keyword>
<evidence type="ECO:0000256" key="1">
    <source>
        <dbReference type="ARBA" id="ARBA00023015"/>
    </source>
</evidence>
<reference evidence="5 6" key="1">
    <citation type="submission" date="2020-09" db="EMBL/GenBank/DDBJ databases">
        <title>Paenibacillus sp. strain PR3 16S rRNA gene Genome sequencing and assembly.</title>
        <authorList>
            <person name="Kim J."/>
        </authorList>
    </citation>
    <scope>NUCLEOTIDE SEQUENCE [LARGE SCALE GENOMIC DNA]</scope>
    <source>
        <strain evidence="5 6">PR3</strain>
    </source>
</reference>
<dbReference type="InterPro" id="IPR020449">
    <property type="entry name" value="Tscrpt_reg_AraC-type_HTH"/>
</dbReference>
<accession>A0ABR8N2B1</accession>
<dbReference type="SUPFAM" id="SSF51215">
    <property type="entry name" value="Regulatory protein AraC"/>
    <property type="match status" value="1"/>
</dbReference>
<dbReference type="CDD" id="cd06986">
    <property type="entry name" value="cupin_MmsR-like_N"/>
    <property type="match status" value="1"/>
</dbReference>
<keyword evidence="6" id="KW-1185">Reference proteome</keyword>
<dbReference type="EMBL" id="JACXZA010000008">
    <property type="protein sequence ID" value="MBD3922292.1"/>
    <property type="molecule type" value="Genomic_DNA"/>
</dbReference>
<dbReference type="Gene3D" id="2.60.120.280">
    <property type="entry name" value="Regulatory protein AraC"/>
    <property type="match status" value="1"/>
</dbReference>
<dbReference type="SUPFAM" id="SSF46689">
    <property type="entry name" value="Homeodomain-like"/>
    <property type="match status" value="2"/>
</dbReference>
<dbReference type="Proteomes" id="UP000609346">
    <property type="component" value="Unassembled WGS sequence"/>
</dbReference>
<dbReference type="Pfam" id="PF02311">
    <property type="entry name" value="AraC_binding"/>
    <property type="match status" value="1"/>
</dbReference>
<dbReference type="PROSITE" id="PS01124">
    <property type="entry name" value="HTH_ARAC_FAMILY_2"/>
    <property type="match status" value="1"/>
</dbReference>
<evidence type="ECO:0000313" key="6">
    <source>
        <dbReference type="Proteomes" id="UP000609346"/>
    </source>
</evidence>
<dbReference type="InterPro" id="IPR037923">
    <property type="entry name" value="HTH-like"/>
</dbReference>
<evidence type="ECO:0000313" key="5">
    <source>
        <dbReference type="EMBL" id="MBD3922292.1"/>
    </source>
</evidence>
<dbReference type="Pfam" id="PF12833">
    <property type="entry name" value="HTH_18"/>
    <property type="match status" value="1"/>
</dbReference>
<dbReference type="InterPro" id="IPR003313">
    <property type="entry name" value="AraC-bd"/>
</dbReference>
<proteinExistence type="predicted"/>
<comment type="caution">
    <text evidence="5">The sequence shown here is derived from an EMBL/GenBank/DDBJ whole genome shotgun (WGS) entry which is preliminary data.</text>
</comment>
<keyword evidence="2" id="KW-0238">DNA-binding</keyword>
<sequence length="275" mass="32014">MIEYLPRSKQHTELYLTQYGSEACSPGHFHGPAVRSHYLLHYIMDGEGIFEVGGTRYELRKGQGFLIGPDVVTYYEANTTNPWTYCWFGFDGVLADSLLKQAGLTLDSPIFHYEQDDRIYQYFTYMNESKRYHKARETHLTGLLYSLLSLLVEFGPAMPISEHKESRAEIYVEKVKDFIETNYAQKITIEDIAQFIGLNRSYLCSLFHQELNTSIQDYLIRYRIHIACEMMGNAELTIGDIARSVGYYDPLLFSKMFKKVMGSSPRQYRFEVRKI</sequence>
<dbReference type="PANTHER" id="PTHR43280:SF30">
    <property type="entry name" value="MMSAB OPERON REGULATORY PROTEIN"/>
    <property type="match status" value="1"/>
</dbReference>
<name>A0ABR8N2B1_9BACL</name>
<protein>
    <submittedName>
        <fullName evidence="5">AraC family transcriptional regulator</fullName>
    </submittedName>
</protein>
<evidence type="ECO:0000256" key="3">
    <source>
        <dbReference type="ARBA" id="ARBA00023163"/>
    </source>
</evidence>
<keyword evidence="3" id="KW-0804">Transcription</keyword>
<organism evidence="5 6">
    <name type="scientific">Paenibacillus terricola</name>
    <dbReference type="NCBI Taxonomy" id="2763503"/>
    <lineage>
        <taxon>Bacteria</taxon>
        <taxon>Bacillati</taxon>
        <taxon>Bacillota</taxon>
        <taxon>Bacilli</taxon>
        <taxon>Bacillales</taxon>
        <taxon>Paenibacillaceae</taxon>
        <taxon>Paenibacillus</taxon>
    </lineage>
</organism>
<dbReference type="InterPro" id="IPR018060">
    <property type="entry name" value="HTH_AraC"/>
</dbReference>
<dbReference type="PRINTS" id="PR00032">
    <property type="entry name" value="HTHARAC"/>
</dbReference>
<dbReference type="PROSITE" id="PS00041">
    <property type="entry name" value="HTH_ARAC_FAMILY_1"/>
    <property type="match status" value="1"/>
</dbReference>
<gene>
    <name evidence="5" type="ORF">H8B09_26285</name>
</gene>
<feature type="domain" description="HTH araC/xylS-type" evidence="4">
    <location>
        <begin position="173"/>
        <end position="271"/>
    </location>
</feature>
<dbReference type="SMART" id="SM00342">
    <property type="entry name" value="HTH_ARAC"/>
    <property type="match status" value="1"/>
</dbReference>
<evidence type="ECO:0000259" key="4">
    <source>
        <dbReference type="PROSITE" id="PS01124"/>
    </source>
</evidence>
<dbReference type="PANTHER" id="PTHR43280">
    <property type="entry name" value="ARAC-FAMILY TRANSCRIPTIONAL REGULATOR"/>
    <property type="match status" value="1"/>
</dbReference>
<dbReference type="Gene3D" id="1.10.10.60">
    <property type="entry name" value="Homeodomain-like"/>
    <property type="match status" value="2"/>
</dbReference>
<evidence type="ECO:0000256" key="2">
    <source>
        <dbReference type="ARBA" id="ARBA00023125"/>
    </source>
</evidence>
<dbReference type="InterPro" id="IPR018062">
    <property type="entry name" value="HTH_AraC-typ_CS"/>
</dbReference>
<dbReference type="InterPro" id="IPR009057">
    <property type="entry name" value="Homeodomain-like_sf"/>
</dbReference>